<dbReference type="Proteomes" id="UP000694892">
    <property type="component" value="Chromosome 1L"/>
</dbReference>
<reference evidence="2" key="1">
    <citation type="journal article" date="2016" name="Nature">
        <title>Genome evolution in the allotetraploid frog Xenopus laevis.</title>
        <authorList>
            <person name="Session A.M."/>
            <person name="Uno Y."/>
            <person name="Kwon T."/>
            <person name="Chapman J.A."/>
            <person name="Toyoda A."/>
            <person name="Takahashi S."/>
            <person name="Fukui A."/>
            <person name="Hikosaka A."/>
            <person name="Suzuki A."/>
            <person name="Kondo M."/>
            <person name="van Heeringen S.J."/>
            <person name="Quigley I."/>
            <person name="Heinz S."/>
            <person name="Ogino H."/>
            <person name="Ochi H."/>
            <person name="Hellsten U."/>
            <person name="Lyons J.B."/>
            <person name="Simakov O."/>
            <person name="Putnam N."/>
            <person name="Stites J."/>
            <person name="Kuroki Y."/>
            <person name="Tanaka T."/>
            <person name="Michiue T."/>
            <person name="Watanabe M."/>
            <person name="Bogdanovic O."/>
            <person name="Lister R."/>
            <person name="Georgiou G."/>
            <person name="Paranjpe S.S."/>
            <person name="van Kruijsbergen I."/>
            <person name="Shu S."/>
            <person name="Carlson J."/>
            <person name="Kinoshita T."/>
            <person name="Ohta Y."/>
            <person name="Mawaribuchi S."/>
            <person name="Jenkins J."/>
            <person name="Grimwood J."/>
            <person name="Schmutz J."/>
            <person name="Mitros T."/>
            <person name="Mozaffari S.V."/>
            <person name="Suzuki Y."/>
            <person name="Haramoto Y."/>
            <person name="Yamamoto T.S."/>
            <person name="Takagi C."/>
            <person name="Heald R."/>
            <person name="Miller K."/>
            <person name="Haudenschild C."/>
            <person name="Kitzman J."/>
            <person name="Nakayama T."/>
            <person name="Izutsu Y."/>
            <person name="Robert J."/>
            <person name="Fortriede J."/>
            <person name="Burns K."/>
            <person name="Lotay V."/>
            <person name="Karimi K."/>
            <person name="Yasuoka Y."/>
            <person name="Dichmann D.S."/>
            <person name="Flajnik M.F."/>
            <person name="Houston D.W."/>
            <person name="Shendure J."/>
            <person name="DuPasquier L."/>
            <person name="Vize P.D."/>
            <person name="Zorn A.M."/>
            <person name="Ito M."/>
            <person name="Marcotte E.M."/>
            <person name="Wallingford J.B."/>
            <person name="Ito Y."/>
            <person name="Asashima M."/>
            <person name="Ueno N."/>
            <person name="Matsuda Y."/>
            <person name="Veenstra G.J."/>
            <person name="Fujiyama A."/>
            <person name="Harland R.M."/>
            <person name="Taira M."/>
            <person name="Rokhsar D.S."/>
        </authorList>
    </citation>
    <scope>NUCLEOTIDE SEQUENCE [LARGE SCALE GENOMIC DNA]</scope>
    <source>
        <strain evidence="2">J</strain>
    </source>
</reference>
<evidence type="ECO:0000313" key="2">
    <source>
        <dbReference type="Proteomes" id="UP000694892"/>
    </source>
</evidence>
<accession>A0A974DY69</accession>
<protein>
    <submittedName>
        <fullName evidence="1">Uncharacterized protein</fullName>
    </submittedName>
</protein>
<feature type="non-terminal residue" evidence="1">
    <location>
        <position position="43"/>
    </location>
</feature>
<dbReference type="AlphaFoldDB" id="A0A974DY69"/>
<gene>
    <name evidence="1" type="ORF">XELAEV_180052122mg</name>
</gene>
<proteinExistence type="predicted"/>
<name>A0A974DY69_XENLA</name>
<dbReference type="EMBL" id="CM004466">
    <property type="protein sequence ID" value="OCT99431.1"/>
    <property type="molecule type" value="Genomic_DNA"/>
</dbReference>
<evidence type="ECO:0000313" key="1">
    <source>
        <dbReference type="EMBL" id="OCT99431.1"/>
    </source>
</evidence>
<organism evidence="1 2">
    <name type="scientific">Xenopus laevis</name>
    <name type="common">African clawed frog</name>
    <dbReference type="NCBI Taxonomy" id="8355"/>
    <lineage>
        <taxon>Eukaryota</taxon>
        <taxon>Metazoa</taxon>
        <taxon>Chordata</taxon>
        <taxon>Craniata</taxon>
        <taxon>Vertebrata</taxon>
        <taxon>Euteleostomi</taxon>
        <taxon>Amphibia</taxon>
        <taxon>Batrachia</taxon>
        <taxon>Anura</taxon>
        <taxon>Pipoidea</taxon>
        <taxon>Pipidae</taxon>
        <taxon>Xenopodinae</taxon>
        <taxon>Xenopus</taxon>
        <taxon>Xenopus</taxon>
    </lineage>
</organism>
<sequence>MSGSRKDFDVKQILKIRWRWFGHQTAPASRVDILHQEEFVDRD</sequence>